<dbReference type="Proteomes" id="UP000253910">
    <property type="component" value="Unassembled WGS sequence"/>
</dbReference>
<dbReference type="Gene3D" id="3.30.420.10">
    <property type="entry name" value="Ribonuclease H-like superfamily/Ribonuclease H"/>
    <property type="match status" value="1"/>
</dbReference>
<dbReference type="PANTHER" id="PTHR46889:SF4">
    <property type="entry name" value="TRANSPOSASE INSO FOR INSERTION SEQUENCE ELEMENT IS911B-RELATED"/>
    <property type="match status" value="1"/>
</dbReference>
<dbReference type="InterPro" id="IPR050900">
    <property type="entry name" value="Transposase_IS3/IS150/IS904"/>
</dbReference>
<organism evidence="2 3">
    <name type="scientific">Haemophilus parainfluenzae</name>
    <dbReference type="NCBI Taxonomy" id="729"/>
    <lineage>
        <taxon>Bacteria</taxon>
        <taxon>Pseudomonadati</taxon>
        <taxon>Pseudomonadota</taxon>
        <taxon>Gammaproteobacteria</taxon>
        <taxon>Pasteurellales</taxon>
        <taxon>Pasteurellaceae</taxon>
        <taxon>Haemophilus</taxon>
    </lineage>
</organism>
<evidence type="ECO:0000313" key="3">
    <source>
        <dbReference type="Proteomes" id="UP000253910"/>
    </source>
</evidence>
<dbReference type="GO" id="GO:0015074">
    <property type="term" value="P:DNA integration"/>
    <property type="evidence" value="ECO:0007669"/>
    <property type="project" value="InterPro"/>
</dbReference>
<name>A0A369YXY8_HAEPA</name>
<dbReference type="Pfam" id="PF13333">
    <property type="entry name" value="rve_2"/>
    <property type="match status" value="1"/>
</dbReference>
<dbReference type="GO" id="GO:0003676">
    <property type="term" value="F:nucleic acid binding"/>
    <property type="evidence" value="ECO:0007669"/>
    <property type="project" value="InterPro"/>
</dbReference>
<proteinExistence type="predicted"/>
<dbReference type="AlphaFoldDB" id="A0A369YXY8"/>
<feature type="domain" description="Integrase catalytic" evidence="1">
    <location>
        <begin position="99"/>
        <end position="135"/>
    </location>
</feature>
<comment type="caution">
    <text evidence="2">The sequence shown here is derived from an EMBL/GenBank/DDBJ whole genome shotgun (WGS) entry which is preliminary data.</text>
</comment>
<evidence type="ECO:0000313" key="2">
    <source>
        <dbReference type="EMBL" id="RDE89286.1"/>
    </source>
</evidence>
<dbReference type="InterPro" id="IPR012337">
    <property type="entry name" value="RNaseH-like_sf"/>
</dbReference>
<sequence length="137" mass="15827">MGTVCKRILAPIKPFSIVFHTIQVKNMLKYIRTIKTTKFSLVKKMLEQGLSRIKPTECPIIHSDQGVLYGSAEWVKMLEGKAVQSMSRRGNCYDNAVIESFFAILKSECFYSRTYHSIAELQAEIEEYLVYYNQKTN</sequence>
<dbReference type="PANTHER" id="PTHR46889">
    <property type="entry name" value="TRANSPOSASE INSF FOR INSERTION SEQUENCE IS3B-RELATED"/>
    <property type="match status" value="1"/>
</dbReference>
<dbReference type="SUPFAM" id="SSF53098">
    <property type="entry name" value="Ribonuclease H-like"/>
    <property type="match status" value="1"/>
</dbReference>
<protein>
    <recommendedName>
        <fullName evidence="1">Integrase catalytic domain-containing protein</fullName>
    </recommendedName>
</protein>
<dbReference type="InterPro" id="IPR036397">
    <property type="entry name" value="RNaseH_sf"/>
</dbReference>
<evidence type="ECO:0000259" key="1">
    <source>
        <dbReference type="Pfam" id="PF13333"/>
    </source>
</evidence>
<dbReference type="InterPro" id="IPR001584">
    <property type="entry name" value="Integrase_cat-core"/>
</dbReference>
<reference evidence="2 3" key="1">
    <citation type="submission" date="2018-05" db="EMBL/GenBank/DDBJ databases">
        <title>Draft Genome Sequences for a Diverse set of 7 Haemophilus Species.</title>
        <authorList>
            <person name="Nichols M."/>
            <person name="Topaz N."/>
            <person name="Wang X."/>
            <person name="Wang X."/>
            <person name="Boxrud D."/>
        </authorList>
    </citation>
    <scope>NUCLEOTIDE SEQUENCE [LARGE SCALE GENOMIC DNA]</scope>
    <source>
        <strain evidence="2 3">C2008001710</strain>
    </source>
</reference>
<dbReference type="EMBL" id="QEPW01000024">
    <property type="protein sequence ID" value="RDE89286.1"/>
    <property type="molecule type" value="Genomic_DNA"/>
</dbReference>
<accession>A0A369YXY8</accession>
<gene>
    <name evidence="2" type="ORF">DPV87_09800</name>
</gene>